<accession>A0A5C0VKY5</accession>
<name>A0A5C0VKY5_9SPHI</name>
<proteinExistence type="predicted"/>
<dbReference type="AlphaFoldDB" id="A0A5C0VKY5"/>
<evidence type="ECO:0000313" key="1">
    <source>
        <dbReference type="EMBL" id="QEK52817.1"/>
    </source>
</evidence>
<evidence type="ECO:0000313" key="2">
    <source>
        <dbReference type="Proteomes" id="UP000323653"/>
    </source>
</evidence>
<dbReference type="Proteomes" id="UP000323653">
    <property type="component" value="Chromosome"/>
</dbReference>
<organism evidence="1 2">
    <name type="scientific">Pedobacter aquae</name>
    <dbReference type="NCBI Taxonomy" id="2605747"/>
    <lineage>
        <taxon>Bacteria</taxon>
        <taxon>Pseudomonadati</taxon>
        <taxon>Bacteroidota</taxon>
        <taxon>Sphingobacteriia</taxon>
        <taxon>Sphingobacteriales</taxon>
        <taxon>Sphingobacteriaceae</taxon>
        <taxon>Pedobacter</taxon>
    </lineage>
</organism>
<dbReference type="KEGG" id="pej:FYC62_14955"/>
<gene>
    <name evidence="1" type="ORF">FYC62_14955</name>
</gene>
<reference evidence="1 2" key="1">
    <citation type="submission" date="2019-08" db="EMBL/GenBank/DDBJ databases">
        <title>Pedobacter sp. nov., isolated from Han river, South Korea.</title>
        <authorList>
            <person name="Lee D.-H."/>
            <person name="Kim Y.-S."/>
            <person name="Hwang E.-M."/>
            <person name="Le Tran T.C."/>
            <person name="Cha C.-J."/>
        </authorList>
    </citation>
    <scope>NUCLEOTIDE SEQUENCE [LARGE SCALE GENOMIC DNA]</scope>
    <source>
        <strain evidence="1 2">CJ43</strain>
    </source>
</reference>
<protein>
    <submittedName>
        <fullName evidence="1">Uncharacterized protein</fullName>
    </submittedName>
</protein>
<dbReference type="RefSeq" id="WP_149075509.1">
    <property type="nucleotide sequence ID" value="NZ_CP043329.1"/>
</dbReference>
<dbReference type="EMBL" id="CP043329">
    <property type="protein sequence ID" value="QEK52817.1"/>
    <property type="molecule type" value="Genomic_DNA"/>
</dbReference>
<keyword evidence="2" id="KW-1185">Reference proteome</keyword>
<sequence>MVTVTNYLQKENAEGKAFFMLELTGELEIVVSQTTGKPYATVRKVSIPTTLDENMCKLMLGKQMPGQIAKVEVEEAYDYTNKETGEVLSLNYRYEYSATEKAQTMEQAVFQVS</sequence>